<dbReference type="Proteomes" id="UP000593765">
    <property type="component" value="Chromosome"/>
</dbReference>
<organism evidence="1 2">
    <name type="scientific">Humisphaera borealis</name>
    <dbReference type="NCBI Taxonomy" id="2807512"/>
    <lineage>
        <taxon>Bacteria</taxon>
        <taxon>Pseudomonadati</taxon>
        <taxon>Planctomycetota</taxon>
        <taxon>Phycisphaerae</taxon>
        <taxon>Tepidisphaerales</taxon>
        <taxon>Tepidisphaeraceae</taxon>
        <taxon>Humisphaera</taxon>
    </lineage>
</organism>
<sequence>MNFQTIQTEKESTTLEIMGAAWALTLTPERLRMRVDSGKWQTVDYIVDPSDRSIVLSSWNGPERASELLREALQQAVDVMKN</sequence>
<protein>
    <submittedName>
        <fullName evidence="1">Uncharacterized protein</fullName>
    </submittedName>
</protein>
<gene>
    <name evidence="1" type="ORF">IPV69_06870</name>
</gene>
<dbReference type="RefSeq" id="WP_206294195.1">
    <property type="nucleotide sequence ID" value="NZ_CP063458.1"/>
</dbReference>
<dbReference type="AlphaFoldDB" id="A0A7M2X007"/>
<reference evidence="1 2" key="1">
    <citation type="submission" date="2020-10" db="EMBL/GenBank/DDBJ databases">
        <title>Wide distribution of Phycisphaera-like planctomycetes from WD2101 soil group in peatlands and genome analysis of the first cultivated representative.</title>
        <authorList>
            <person name="Dedysh S.N."/>
            <person name="Beletsky A.V."/>
            <person name="Ivanova A."/>
            <person name="Kulichevskaya I.S."/>
            <person name="Suzina N.E."/>
            <person name="Philippov D.A."/>
            <person name="Rakitin A.L."/>
            <person name="Mardanov A.V."/>
            <person name="Ravin N.V."/>
        </authorList>
    </citation>
    <scope>NUCLEOTIDE SEQUENCE [LARGE SCALE GENOMIC DNA]</scope>
    <source>
        <strain evidence="1 2">M1803</strain>
    </source>
</reference>
<dbReference type="EMBL" id="CP063458">
    <property type="protein sequence ID" value="QOV91076.1"/>
    <property type="molecule type" value="Genomic_DNA"/>
</dbReference>
<proteinExistence type="predicted"/>
<name>A0A7M2X007_9BACT</name>
<evidence type="ECO:0000313" key="1">
    <source>
        <dbReference type="EMBL" id="QOV91076.1"/>
    </source>
</evidence>
<keyword evidence="2" id="KW-1185">Reference proteome</keyword>
<evidence type="ECO:0000313" key="2">
    <source>
        <dbReference type="Proteomes" id="UP000593765"/>
    </source>
</evidence>
<dbReference type="KEGG" id="hbs:IPV69_06870"/>
<accession>A0A7M2X007</accession>